<dbReference type="EMBL" id="JAYGHG010000011">
    <property type="protein sequence ID" value="MEA5581580.1"/>
    <property type="molecule type" value="Genomic_DNA"/>
</dbReference>
<sequence length="127" mass="14399">MSLKFLQLSLENLRPWLTVLAVFWLLASLGLGWLVNSLLIIFALLLFAPVVAFFGFRWWLQRNLVNDQCPVCNYEFTGLNNTQLQCPNCGESLSVKEGNFQRFTPEGTIDVTAIEVEVQAKSLEDKS</sequence>
<evidence type="ECO:0000256" key="1">
    <source>
        <dbReference type="SAM" id="Phobius"/>
    </source>
</evidence>
<keyword evidence="1" id="KW-1133">Transmembrane helix</keyword>
<comment type="caution">
    <text evidence="2">The sequence shown here is derived from an EMBL/GenBank/DDBJ whole genome shotgun (WGS) entry which is preliminary data.</text>
</comment>
<protein>
    <submittedName>
        <fullName evidence="2">Uncharacterized protein</fullName>
    </submittedName>
</protein>
<evidence type="ECO:0000313" key="3">
    <source>
        <dbReference type="Proteomes" id="UP001302120"/>
    </source>
</evidence>
<evidence type="ECO:0000313" key="2">
    <source>
        <dbReference type="EMBL" id="MEA5581580.1"/>
    </source>
</evidence>
<gene>
    <name evidence="2" type="ORF">VB620_09530</name>
</gene>
<feature type="transmembrane region" description="Helical" evidence="1">
    <location>
        <begin position="12"/>
        <end position="33"/>
    </location>
</feature>
<dbReference type="Proteomes" id="UP001302120">
    <property type="component" value="Unassembled WGS sequence"/>
</dbReference>
<keyword evidence="1" id="KW-0812">Transmembrane</keyword>
<keyword evidence="1" id="KW-0472">Membrane</keyword>
<proteinExistence type="predicted"/>
<dbReference type="RefSeq" id="WP_323195911.1">
    <property type="nucleotide sequence ID" value="NZ_JAYGHG010000011.1"/>
</dbReference>
<accession>A0ABU5UEP2</accession>
<feature type="transmembrane region" description="Helical" evidence="1">
    <location>
        <begin position="39"/>
        <end position="60"/>
    </location>
</feature>
<name>A0ABU5UEP2_9CYAN</name>
<keyword evidence="3" id="KW-1185">Reference proteome</keyword>
<organism evidence="2 3">
    <name type="scientific">Nodularia harveyana UHCC-0300</name>
    <dbReference type="NCBI Taxonomy" id="2974287"/>
    <lineage>
        <taxon>Bacteria</taxon>
        <taxon>Bacillati</taxon>
        <taxon>Cyanobacteriota</taxon>
        <taxon>Cyanophyceae</taxon>
        <taxon>Nostocales</taxon>
        <taxon>Nodulariaceae</taxon>
        <taxon>Nodularia</taxon>
    </lineage>
</organism>
<reference evidence="2 3" key="1">
    <citation type="submission" date="2023-12" db="EMBL/GenBank/DDBJ databases">
        <title>Baltic Sea Cyanobacteria.</title>
        <authorList>
            <person name="Delbaje E."/>
            <person name="Fewer D.P."/>
            <person name="Shishido T.K."/>
        </authorList>
    </citation>
    <scope>NUCLEOTIDE SEQUENCE [LARGE SCALE GENOMIC DNA]</scope>
    <source>
        <strain evidence="2 3">UHCC-0300</strain>
    </source>
</reference>